<dbReference type="InterPro" id="IPR001872">
    <property type="entry name" value="Peptidase_A8"/>
</dbReference>
<dbReference type="PRINTS" id="PR00781">
    <property type="entry name" value="LIPOSIGPTASE"/>
</dbReference>
<evidence type="ECO:0000256" key="1">
    <source>
        <dbReference type="ARBA" id="ARBA00006139"/>
    </source>
</evidence>
<evidence type="ECO:0000256" key="4">
    <source>
        <dbReference type="ARBA" id="ARBA00022692"/>
    </source>
</evidence>
<evidence type="ECO:0000256" key="8">
    <source>
        <dbReference type="ARBA" id="ARBA00023136"/>
    </source>
</evidence>
<gene>
    <name evidence="9 12" type="primary">lspA</name>
    <name evidence="12" type="ORF">VIBC2010_02765</name>
</gene>
<dbReference type="UniPathway" id="UPA00665"/>
<keyword evidence="7 9" id="KW-1133">Transmembrane helix</keyword>
<comment type="similarity">
    <text evidence="1 9 11">Belongs to the peptidase A8 family.</text>
</comment>
<evidence type="ECO:0000256" key="7">
    <source>
        <dbReference type="ARBA" id="ARBA00022989"/>
    </source>
</evidence>
<feature type="transmembrane region" description="Helical" evidence="9">
    <location>
        <begin position="23"/>
        <end position="41"/>
    </location>
</feature>
<feature type="active site" evidence="9">
    <location>
        <position position="154"/>
    </location>
</feature>
<keyword evidence="12" id="KW-0449">Lipoprotein</keyword>
<dbReference type="Pfam" id="PF01252">
    <property type="entry name" value="Peptidase_A8"/>
    <property type="match status" value="1"/>
</dbReference>
<dbReference type="EMBL" id="AEIU01000037">
    <property type="protein sequence ID" value="EFP97904.1"/>
    <property type="molecule type" value="Genomic_DNA"/>
</dbReference>
<sequence length="177" mass="20455">MFTGADCREFMNKIMLKDSGVRWLWLALVIFLADIGIKLFVMDNMDLGWENRIEVFSFFNFIYVHNPGAAFSFLSDQPGWQRWFFTTIAVLVTGMLTYWMSKLPAQEKWNNIAYAMIIGGAVGNLFDRIVHGSVVDYLDFYWGTYHWPAFNLADSTICVGAVMIILDGFRKKKDDNE</sequence>
<dbReference type="HAMAP" id="MF_00161">
    <property type="entry name" value="LspA"/>
    <property type="match status" value="1"/>
</dbReference>
<comment type="subcellular location">
    <subcellularLocation>
        <location evidence="9">Cell membrane</location>
        <topology evidence="9">Multi-pass membrane protein</topology>
    </subcellularLocation>
</comment>
<comment type="function">
    <text evidence="9 10">This protein specifically catalyzes the removal of signal peptides from prolipoproteins.</text>
</comment>
<comment type="catalytic activity">
    <reaction evidence="9 10">
        <text>Release of signal peptides from bacterial membrane prolipoproteins. Hydrolyzes -Xaa-Yaa-Zaa-|-(S,diacylglyceryl)Cys-, in which Xaa is hydrophobic (preferably Leu), and Yaa (Ala or Ser) and Zaa (Gly or Ala) have small, neutral side chains.</text>
        <dbReference type="EC" id="3.4.23.36"/>
    </reaction>
</comment>
<feature type="transmembrane region" description="Helical" evidence="9">
    <location>
        <begin position="112"/>
        <end position="130"/>
    </location>
</feature>
<keyword evidence="3 9" id="KW-0645">Protease</keyword>
<keyword evidence="2 9" id="KW-1003">Cell membrane</keyword>
<dbReference type="GO" id="GO:0006508">
    <property type="term" value="P:proteolysis"/>
    <property type="evidence" value="ECO:0007669"/>
    <property type="project" value="UniProtKB-KW"/>
</dbReference>
<proteinExistence type="inferred from homology"/>
<feature type="transmembrane region" description="Helical" evidence="9">
    <location>
        <begin position="80"/>
        <end position="100"/>
    </location>
</feature>
<name>E3BG91_9VIBR</name>
<feature type="transmembrane region" description="Helical" evidence="9">
    <location>
        <begin position="150"/>
        <end position="169"/>
    </location>
</feature>
<keyword evidence="8 9" id="KW-0472">Membrane</keyword>
<dbReference type="GO" id="GO:0004190">
    <property type="term" value="F:aspartic-type endopeptidase activity"/>
    <property type="evidence" value="ECO:0007669"/>
    <property type="project" value="UniProtKB-UniRule"/>
</dbReference>
<keyword evidence="6 9" id="KW-0378">Hydrolase</keyword>
<evidence type="ECO:0000313" key="13">
    <source>
        <dbReference type="Proteomes" id="UP000002943"/>
    </source>
</evidence>
<dbReference type="eggNOG" id="COG0597">
    <property type="taxonomic scope" value="Bacteria"/>
</dbReference>
<evidence type="ECO:0000256" key="2">
    <source>
        <dbReference type="ARBA" id="ARBA00022475"/>
    </source>
</evidence>
<dbReference type="Proteomes" id="UP000002943">
    <property type="component" value="Unassembled WGS sequence"/>
</dbReference>
<evidence type="ECO:0000256" key="11">
    <source>
        <dbReference type="RuleBase" id="RU004181"/>
    </source>
</evidence>
<evidence type="ECO:0000313" key="12">
    <source>
        <dbReference type="EMBL" id="EFP97904.1"/>
    </source>
</evidence>
<keyword evidence="13" id="KW-1185">Reference proteome</keyword>
<keyword evidence="4 9" id="KW-0812">Transmembrane</keyword>
<feature type="active site" evidence="9">
    <location>
        <position position="136"/>
    </location>
</feature>
<comment type="pathway">
    <text evidence="9">Protein modification; lipoprotein biosynthesis (signal peptide cleavage).</text>
</comment>
<protein>
    <recommendedName>
        <fullName evidence="9">Lipoprotein signal peptidase</fullName>
        <ecNumber evidence="9">3.4.23.36</ecNumber>
    </recommendedName>
    <alternativeName>
        <fullName evidence="9">Prolipoprotein signal peptidase</fullName>
    </alternativeName>
    <alternativeName>
        <fullName evidence="9">Signal peptidase II</fullName>
        <shortName evidence="9">SPase II</shortName>
    </alternativeName>
</protein>
<dbReference type="AlphaFoldDB" id="E3BG91"/>
<dbReference type="STRING" id="796620.VIBC2010_02765"/>
<evidence type="ECO:0000256" key="6">
    <source>
        <dbReference type="ARBA" id="ARBA00022801"/>
    </source>
</evidence>
<organism evidence="12 13">
    <name type="scientific">Vibrio caribbeanicus ATCC BAA-2122</name>
    <dbReference type="NCBI Taxonomy" id="796620"/>
    <lineage>
        <taxon>Bacteria</taxon>
        <taxon>Pseudomonadati</taxon>
        <taxon>Pseudomonadota</taxon>
        <taxon>Gammaproteobacteria</taxon>
        <taxon>Vibrionales</taxon>
        <taxon>Vibrionaceae</taxon>
        <taxon>Vibrio</taxon>
    </lineage>
</organism>
<dbReference type="GO" id="GO:0005886">
    <property type="term" value="C:plasma membrane"/>
    <property type="evidence" value="ECO:0007669"/>
    <property type="project" value="UniProtKB-SubCell"/>
</dbReference>
<dbReference type="EC" id="3.4.23.36" evidence="9"/>
<evidence type="ECO:0000256" key="3">
    <source>
        <dbReference type="ARBA" id="ARBA00022670"/>
    </source>
</evidence>
<dbReference type="PANTHER" id="PTHR33695:SF1">
    <property type="entry name" value="LIPOPROTEIN SIGNAL PEPTIDASE"/>
    <property type="match status" value="1"/>
</dbReference>
<keyword evidence="5 9" id="KW-0064">Aspartyl protease</keyword>
<dbReference type="MEROPS" id="A08.001"/>
<evidence type="ECO:0000256" key="10">
    <source>
        <dbReference type="RuleBase" id="RU000594"/>
    </source>
</evidence>
<dbReference type="NCBIfam" id="TIGR00077">
    <property type="entry name" value="lspA"/>
    <property type="match status" value="1"/>
</dbReference>
<accession>E3BG91</accession>
<dbReference type="PANTHER" id="PTHR33695">
    <property type="entry name" value="LIPOPROTEIN SIGNAL PEPTIDASE"/>
    <property type="match status" value="1"/>
</dbReference>
<reference evidence="12 13" key="1">
    <citation type="journal article" date="2012" name="Int. J. Syst. Evol. Microbiol.">
        <title>Vibrio caribbeanicus sp. nov., isolated from the marine sponge Scleritoderma cyanea.</title>
        <authorList>
            <person name="Hoffmann M."/>
            <person name="Monday S.R."/>
            <person name="Allard M.W."/>
            <person name="Strain E.A."/>
            <person name="Whittaker P."/>
            <person name="Naum M."/>
            <person name="McCarthy P.J."/>
            <person name="Lopez J.V."/>
            <person name="Fischer M."/>
            <person name="Brown E.W."/>
        </authorList>
    </citation>
    <scope>NUCLEOTIDE SEQUENCE [LARGE SCALE GENOMIC DNA]</scope>
    <source>
        <strain evidence="12 13">ATCC BAA-2122</strain>
    </source>
</reference>
<evidence type="ECO:0000256" key="9">
    <source>
        <dbReference type="HAMAP-Rule" id="MF_00161"/>
    </source>
</evidence>
<evidence type="ECO:0000256" key="5">
    <source>
        <dbReference type="ARBA" id="ARBA00022750"/>
    </source>
</evidence>
<comment type="caution">
    <text evidence="12">The sequence shown here is derived from an EMBL/GenBank/DDBJ whole genome shotgun (WGS) entry which is preliminary data.</text>
</comment>
<dbReference type="PROSITE" id="PS00855">
    <property type="entry name" value="SPASE_II"/>
    <property type="match status" value="1"/>
</dbReference>